<keyword evidence="1" id="KW-0862">Zinc</keyword>
<dbReference type="CDD" id="cd16448">
    <property type="entry name" value="RING-H2"/>
    <property type="match status" value="1"/>
</dbReference>
<feature type="compositionally biased region" description="Low complexity" evidence="2">
    <location>
        <begin position="17"/>
        <end position="30"/>
    </location>
</feature>
<dbReference type="EMBL" id="CP015058">
    <property type="protein sequence ID" value="QGN16629.1"/>
    <property type="molecule type" value="Genomic_DNA"/>
</dbReference>
<keyword evidence="5" id="KW-1185">Reference proteome</keyword>
<feature type="domain" description="RING-type" evidence="3">
    <location>
        <begin position="209"/>
        <end position="257"/>
    </location>
</feature>
<feature type="region of interest" description="Disordered" evidence="2">
    <location>
        <begin position="770"/>
        <end position="798"/>
    </location>
</feature>
<evidence type="ECO:0000256" key="1">
    <source>
        <dbReference type="PROSITE-ProRule" id="PRU00175"/>
    </source>
</evidence>
<feature type="region of interest" description="Disordered" evidence="2">
    <location>
        <begin position="1"/>
        <end position="35"/>
    </location>
</feature>
<evidence type="ECO:0000256" key="2">
    <source>
        <dbReference type="SAM" id="MobiDB-lite"/>
    </source>
</evidence>
<dbReference type="GO" id="GO:0004860">
    <property type="term" value="F:protein kinase inhibitor activity"/>
    <property type="evidence" value="ECO:0007669"/>
    <property type="project" value="UniProtKB-KW"/>
</dbReference>
<organism evidence="4 5">
    <name type="scientific">Kluyveromyces marxianus</name>
    <name type="common">Yeast</name>
    <name type="synonym">Candida kefyr</name>
    <dbReference type="NCBI Taxonomy" id="4911"/>
    <lineage>
        <taxon>Eukaryota</taxon>
        <taxon>Fungi</taxon>
        <taxon>Dikarya</taxon>
        <taxon>Ascomycota</taxon>
        <taxon>Saccharomycotina</taxon>
        <taxon>Saccharomycetes</taxon>
        <taxon>Saccharomycetales</taxon>
        <taxon>Saccharomycetaceae</taxon>
        <taxon>Kluyveromyces</taxon>
    </lineage>
</organism>
<keyword evidence="1" id="KW-0479">Metal-binding</keyword>
<dbReference type="Proteomes" id="UP000422736">
    <property type="component" value="Chromosome 5"/>
</dbReference>
<reference evidence="4 5" key="2">
    <citation type="submission" date="2019-11" db="EMBL/GenBank/DDBJ databases">
        <authorList>
            <person name="Lu H."/>
        </authorList>
    </citation>
    <scope>NUCLEOTIDE SEQUENCE [LARGE SCALE GENOMIC DNA]</scope>
    <source>
        <strain evidence="4 5">FIM1</strain>
    </source>
</reference>
<proteinExistence type="predicted"/>
<evidence type="ECO:0000259" key="3">
    <source>
        <dbReference type="PROSITE" id="PS50089"/>
    </source>
</evidence>
<dbReference type="SUPFAM" id="SSF57850">
    <property type="entry name" value="RING/U-box"/>
    <property type="match status" value="1"/>
</dbReference>
<sequence>MIQVRTPTIDRPKKTHSPPSSTNTPSASSKFLKDVTGKGLRKIGAKLNRTPTSQSTATFSPEVEYVQTFSDGPTPNSTKQLKTQFDLLKKRPAPLKLQPLTPPASLKKPVLEESDEDAVARLESPIVLKFDKSTGRESSIYSASLGKQDILSFSSTLFDVPRSSFTLSVEDKPFNMGTYDELESPTCVMQMQRNMRKANGTKKYNSCMCSICDESMQRLLGGGERIVELECKHQCHMECFLAMMDGVTFEPPSCNVCGKKSQPADKQVSLDMVLKKMKESKNGDSTPSATHSNMESSNGEVVMQSLLATNTSNTGATVTMSGISARKLVTPKNQLIHSAQVSTNGFNDVFNMLDEAFDEVSTPTNLICVEPLDFESVPKDELRINIMPKLERYVIHEGSKVIVPHILSTHLPKDDEIEDIKTVQIIMCVSLVNNDPVNISNETFLETLKHRVNTLLENLKPNDTFGLIVVGKDGSSTLGCKSTFYGFITKDWDGWQDIIDGWEVVVASEPVFPNPMWEAKEMLQATHRLLLTTGDPEEAQIRHVVMMNGVQHISKRHYRLEDDIFARKIEVLLEKIMAVHKCSLSQWIDEDEGHPFILRDYAPKWQYRIRTVFFEKLSFDIAKLLKELRRVVVDGVTVKLECAIDKMVKLHSLDFNGKLYRCEGDHRNSLEINLPPFRYGDFKLAIVELEVDVAMVQKHIEQMGSTISLLNYHGSQTGARAESGCVTFQIRYERPTCASPPLSLTTPLFHGNGTGSAADTDAGAVAAGTDSVANAGNTDNNNTVTRSTSAARRRQEDSLERASQYLDLPLVPPSSPSSDSLFVTRHIELMAVESLRKLVVQQDSSSSTTSGTSPEVAIRELTSVVYGMSRECSAMNPQYYEETGHENRLEFYIETLTCRLEDILHHNNPRLMIHKLIQSLA</sequence>
<dbReference type="InterPro" id="IPR013083">
    <property type="entry name" value="Znf_RING/FYVE/PHD"/>
</dbReference>
<protein>
    <submittedName>
        <fullName evidence="4">Cyclin-dependent kinase inhibitor FAR1</fullName>
    </submittedName>
</protein>
<name>A0ABX6EY03_KLUMA</name>
<dbReference type="PROSITE" id="PS50089">
    <property type="entry name" value="ZF_RING_2"/>
    <property type="match status" value="1"/>
</dbReference>
<feature type="region of interest" description="Disordered" evidence="2">
    <location>
        <begin position="278"/>
        <end position="298"/>
    </location>
</feature>
<reference evidence="4 5" key="1">
    <citation type="submission" date="2016-03" db="EMBL/GenBank/DDBJ databases">
        <title>How can Kluyveromyces marxianus grow so fast - potential evolutionary course in Saccharomyces Complex revealed by comparative genomics.</title>
        <authorList>
            <person name="Mo W."/>
            <person name="Lu W."/>
            <person name="Yang X."/>
            <person name="Qi J."/>
            <person name="Lv H."/>
        </authorList>
    </citation>
    <scope>NUCLEOTIDE SEQUENCE [LARGE SCALE GENOMIC DNA]</scope>
    <source>
        <strain evidence="4 5">FIM1</strain>
    </source>
</reference>
<feature type="compositionally biased region" description="Polar residues" evidence="2">
    <location>
        <begin position="774"/>
        <end position="784"/>
    </location>
</feature>
<keyword evidence="4" id="KW-0649">Protein kinase inhibitor</keyword>
<keyword evidence="1" id="KW-0863">Zinc-finger</keyword>
<evidence type="ECO:0000313" key="5">
    <source>
        <dbReference type="Proteomes" id="UP000422736"/>
    </source>
</evidence>
<accession>A0ABX6EY03</accession>
<dbReference type="InterPro" id="IPR001841">
    <property type="entry name" value="Znf_RING"/>
</dbReference>
<evidence type="ECO:0000313" key="4">
    <source>
        <dbReference type="EMBL" id="QGN16629.1"/>
    </source>
</evidence>
<feature type="compositionally biased region" description="Polar residues" evidence="2">
    <location>
        <begin position="283"/>
        <end position="298"/>
    </location>
</feature>
<gene>
    <name evidence="4" type="primary">FAR1</name>
    <name evidence="4" type="ORF">FIM1_3346</name>
</gene>
<dbReference type="Gene3D" id="3.30.40.10">
    <property type="entry name" value="Zinc/RING finger domain, C3HC4 (zinc finger)"/>
    <property type="match status" value="1"/>
</dbReference>